<dbReference type="Gene3D" id="3.30.160.20">
    <property type="match status" value="1"/>
</dbReference>
<dbReference type="PROSITE" id="PS51515">
    <property type="entry name" value="BIN3_SAM"/>
    <property type="match status" value="1"/>
</dbReference>
<dbReference type="EMBL" id="QUTD01004473">
    <property type="protein sequence ID" value="RHY67901.1"/>
    <property type="molecule type" value="Genomic_DNA"/>
</dbReference>
<evidence type="ECO:0000259" key="7">
    <source>
        <dbReference type="PROSITE" id="PS50137"/>
    </source>
</evidence>
<dbReference type="Pfam" id="PF00035">
    <property type="entry name" value="dsrm"/>
    <property type="match status" value="1"/>
</dbReference>
<comment type="similarity">
    <text evidence="1">Belongs to the aspartyl/asparaginyl beta-hydroxylase family.</text>
</comment>
<dbReference type="PROSITE" id="PS50137">
    <property type="entry name" value="DS_RBD"/>
    <property type="match status" value="1"/>
</dbReference>
<evidence type="ECO:0000259" key="8">
    <source>
        <dbReference type="PROSITE" id="PS51515"/>
    </source>
</evidence>
<sequence>MGTRAKAALLRSALCLTTGMYEVTILLTLMPPLAKPRPSPTLFMFPGLTSAPFHNPRDFDWTRALEANVDTIRTEYLALKAHQKTSDYDVQGGQEHSLHQGQWDWFSYVTKGKKPNGASFEEHCPTTAALLSSIPGFMTSVPFAYAFFSSLQPGSSIKAHSAPCNIRLRCHFPLFVPPGCGIRVADQTRSWKEGECLILDGNFTIMDSSVADHLALEHIYGNFHDYYDFNPESERLRFLTSDVRHALRQHFYSQPNAQGTLLDVGCNEGKLTMGLFDALTRHATSSSPHDASPFTTDSLSQLNDLLQPHQLRPEYITIADTGTAHRPQFVLHVYIYGAFFGQGSGVSKKVARAKAASVAMIHWRRIHHNISPTSPTKSSELVHAANPTSPCNDDTTPMELKVLGIDIDNVLIDKAKSRWPNHPHVSFMTGDIMTPSEARAMSSMLTSRPRFDVVTCFSVTMWIHLNHGDAGLSTFLDTISNIATHLIVEPQPWKCYRTAIARLKRMHIQSPFGLQALTFTHEHVTTFIDSKLSEWFPFRKLMGKTNWSRHVWLYSRVPLPGVVYDVRKGKSDVVSS</sequence>
<evidence type="ECO:0000256" key="6">
    <source>
        <dbReference type="SAM" id="MobiDB-lite"/>
    </source>
</evidence>
<dbReference type="Pfam" id="PF05118">
    <property type="entry name" value="Asp_Arg_Hydrox"/>
    <property type="match status" value="1"/>
</dbReference>
<dbReference type="GO" id="GO:0003723">
    <property type="term" value="F:RNA binding"/>
    <property type="evidence" value="ECO:0007669"/>
    <property type="project" value="UniProtKB-UniRule"/>
</dbReference>
<evidence type="ECO:0000256" key="5">
    <source>
        <dbReference type="PROSITE-ProRule" id="PRU00848"/>
    </source>
</evidence>
<dbReference type="Gene3D" id="3.40.50.150">
    <property type="entry name" value="Vaccinia Virus protein VP39"/>
    <property type="match status" value="2"/>
</dbReference>
<protein>
    <submittedName>
        <fullName evidence="9">Uncharacterized protein</fullName>
    </submittedName>
</protein>
<evidence type="ECO:0000313" key="9">
    <source>
        <dbReference type="EMBL" id="RHY67901.1"/>
    </source>
</evidence>
<feature type="region of interest" description="Disordered" evidence="6">
    <location>
        <begin position="372"/>
        <end position="395"/>
    </location>
</feature>
<reference evidence="9 10" key="1">
    <citation type="submission" date="2018-08" db="EMBL/GenBank/DDBJ databases">
        <title>Aphanomyces genome sequencing and annotation.</title>
        <authorList>
            <person name="Minardi D."/>
            <person name="Oidtmann B."/>
            <person name="Van Der Giezen M."/>
            <person name="Studholme D.J."/>
        </authorList>
    </citation>
    <scope>NUCLEOTIDE SEQUENCE [LARGE SCALE GENOMIC DNA]</scope>
    <source>
        <strain evidence="9 10">D2</strain>
    </source>
</reference>
<dbReference type="VEuPathDB" id="FungiDB:H257_17415"/>
<dbReference type="SMART" id="SM00358">
    <property type="entry name" value="DSRM"/>
    <property type="match status" value="1"/>
</dbReference>
<keyword evidence="5" id="KW-0949">S-adenosyl-L-methionine</keyword>
<feature type="domain" description="DRBM" evidence="7">
    <location>
        <begin position="297"/>
        <end position="365"/>
    </location>
</feature>
<dbReference type="InterPro" id="IPR024160">
    <property type="entry name" value="BIN3_SAM-bd_dom"/>
</dbReference>
<evidence type="ECO:0000256" key="2">
    <source>
        <dbReference type="ARBA" id="ARBA00022964"/>
    </source>
</evidence>
<dbReference type="GO" id="GO:0051213">
    <property type="term" value="F:dioxygenase activity"/>
    <property type="evidence" value="ECO:0007669"/>
    <property type="project" value="UniProtKB-KW"/>
</dbReference>
<dbReference type="VEuPathDB" id="FungiDB:H257_17414"/>
<evidence type="ECO:0000256" key="3">
    <source>
        <dbReference type="ARBA" id="ARBA00023002"/>
    </source>
</evidence>
<evidence type="ECO:0000256" key="4">
    <source>
        <dbReference type="PROSITE-ProRule" id="PRU00266"/>
    </source>
</evidence>
<keyword evidence="3" id="KW-0560">Oxidoreductase</keyword>
<proteinExistence type="inferred from homology"/>
<feature type="domain" description="Bin3-type SAM" evidence="8">
    <location>
        <begin position="242"/>
        <end position="559"/>
    </location>
</feature>
<dbReference type="InterPro" id="IPR014720">
    <property type="entry name" value="dsRBD_dom"/>
</dbReference>
<dbReference type="PANTHER" id="PTHR46332:SF5">
    <property type="entry name" value="ASPARTATE BETA-HYDROXYLASE DOMAIN CONTAINING 2"/>
    <property type="match status" value="1"/>
</dbReference>
<evidence type="ECO:0000313" key="10">
    <source>
        <dbReference type="Proteomes" id="UP000266643"/>
    </source>
</evidence>
<accession>A0A397DTV6</accession>
<dbReference type="GO" id="GO:0016020">
    <property type="term" value="C:membrane"/>
    <property type="evidence" value="ECO:0007669"/>
    <property type="project" value="TreeGrafter"/>
</dbReference>
<dbReference type="GO" id="GO:0008168">
    <property type="term" value="F:methyltransferase activity"/>
    <property type="evidence" value="ECO:0007669"/>
    <property type="project" value="InterPro"/>
</dbReference>
<dbReference type="SUPFAM" id="SSF53335">
    <property type="entry name" value="S-adenosyl-L-methionine-dependent methyltransferases"/>
    <property type="match status" value="1"/>
</dbReference>
<dbReference type="CDD" id="cd10845">
    <property type="entry name" value="DSRM_RNAse_III_family"/>
    <property type="match status" value="1"/>
</dbReference>
<dbReference type="InterPro" id="IPR051821">
    <property type="entry name" value="Asp/Asn_beta-hydroxylase"/>
</dbReference>
<dbReference type="PANTHER" id="PTHR46332">
    <property type="entry name" value="ASPARTATE BETA-HYDROXYLASE DOMAIN-CONTAINING PROTEIN 2"/>
    <property type="match status" value="1"/>
</dbReference>
<evidence type="ECO:0000256" key="1">
    <source>
        <dbReference type="ARBA" id="ARBA00007730"/>
    </source>
</evidence>
<dbReference type="Proteomes" id="UP000266643">
    <property type="component" value="Unassembled WGS sequence"/>
</dbReference>
<dbReference type="SUPFAM" id="SSF51197">
    <property type="entry name" value="Clavaminate synthase-like"/>
    <property type="match status" value="1"/>
</dbReference>
<dbReference type="SUPFAM" id="SSF54768">
    <property type="entry name" value="dsRNA-binding domain-like"/>
    <property type="match status" value="1"/>
</dbReference>
<keyword evidence="4" id="KW-0694">RNA-binding</keyword>
<name>A0A397DTV6_APHAT</name>
<dbReference type="Gene3D" id="2.60.120.330">
    <property type="entry name" value="B-lactam Antibiotic, Isopenicillin N Synthase, Chain"/>
    <property type="match status" value="1"/>
</dbReference>
<dbReference type="InterPro" id="IPR027443">
    <property type="entry name" value="IPNS-like_sf"/>
</dbReference>
<feature type="compositionally biased region" description="Polar residues" evidence="6">
    <location>
        <begin position="386"/>
        <end position="395"/>
    </location>
</feature>
<dbReference type="InterPro" id="IPR007803">
    <property type="entry name" value="Asp/Arg/Pro-Hydrxlase"/>
</dbReference>
<gene>
    <name evidence="9" type="ORF">DYB30_008709</name>
</gene>
<dbReference type="InterPro" id="IPR010675">
    <property type="entry name" value="Bin3_C"/>
</dbReference>
<dbReference type="InterPro" id="IPR029063">
    <property type="entry name" value="SAM-dependent_MTases_sf"/>
</dbReference>
<keyword evidence="2" id="KW-0223">Dioxygenase</keyword>
<dbReference type="Pfam" id="PF06859">
    <property type="entry name" value="Bin3"/>
    <property type="match status" value="1"/>
</dbReference>
<comment type="caution">
    <text evidence="9">The sequence shown here is derived from an EMBL/GenBank/DDBJ whole genome shotgun (WGS) entry which is preliminary data.</text>
</comment>
<dbReference type="AlphaFoldDB" id="A0A397DTV6"/>
<organism evidence="9 10">
    <name type="scientific">Aphanomyces astaci</name>
    <name type="common">Crayfish plague agent</name>
    <dbReference type="NCBI Taxonomy" id="112090"/>
    <lineage>
        <taxon>Eukaryota</taxon>
        <taxon>Sar</taxon>
        <taxon>Stramenopiles</taxon>
        <taxon>Oomycota</taxon>
        <taxon>Saprolegniomycetes</taxon>
        <taxon>Saprolegniales</taxon>
        <taxon>Verrucalvaceae</taxon>
        <taxon>Aphanomyces</taxon>
    </lineage>
</organism>